<dbReference type="Gene3D" id="1.50.10.10">
    <property type="match status" value="1"/>
</dbReference>
<evidence type="ECO:0000256" key="10">
    <source>
        <dbReference type="ARBA" id="ARBA00053030"/>
    </source>
</evidence>
<evidence type="ECO:0000256" key="6">
    <source>
        <dbReference type="ARBA" id="ARBA00023277"/>
    </source>
</evidence>
<dbReference type="InterPro" id="IPR008928">
    <property type="entry name" value="6-hairpin_glycosidase_sf"/>
</dbReference>
<proteinExistence type="inferred from homology"/>
<feature type="domain" description="Trehalase-like N-terminal" evidence="14">
    <location>
        <begin position="4"/>
        <end position="146"/>
    </location>
</feature>
<evidence type="ECO:0000256" key="9">
    <source>
        <dbReference type="ARBA" id="ARBA00031637"/>
    </source>
</evidence>
<dbReference type="InterPro" id="IPR012341">
    <property type="entry name" value="6hp_glycosidase-like_sf"/>
</dbReference>
<accession>A0A4Q7JDX2</accession>
<dbReference type="FunFam" id="1.50.10.10:FF:000005">
    <property type="entry name" value="Glycosyl hydrolase, glucoamylase"/>
    <property type="match status" value="1"/>
</dbReference>
<sequence length="609" mass="67437">MPGAIEDYALLGDLQTAALVGLDGGIDWLCLPAFDSPACFAALLDDERAGRWRIAPAGHGHATRRRYRGHSLVVESEWDTAEGTVRLVDCMPPRGEAADVVRVVEGVSGRVRMRMWLRLRFDYGSVAPWTRYGGHGLSAIAGPDAVWLNTTVALSEIAGAVCAEFAVSAGDRVPFVLTHTPSHLPQPTPVDPFRAVADTVGFWENWISRCRYRGPWDAAVRRALVTLKALTYAPTGGIVAAATTSLPEQLGGPRNWDYRYCWLRDATFTLQALLGTGFVDEARAWREWLVRAVAGDPAKLQIMYGTDGRRRLPEYTVDWLSGYEGSAPVRVGNAAADQLQLDVWGEVLDCLHLAREAGLPTHDVAWDLQRALLDHLEGHWDEPDNSLWEVRGPRRHFVHSKVLAWAGVDRALHTVEHHGLDGPVDRWRRLRDRIHAEVCEHGFDARRGTFTQFYGSQGVDAALLLLPRVGFLPWDDPRVRGTVDAVRHHLCRDGLVLRYQPDADGGVDGLPGTEGAFLACSFWLADALHATGRTEQARALFQRLLDLRNDVGLLSEEYDTVNRRHVGNTPQAFSMVGLINTARELAGSHTRTSADTDEQDLTDRDDTTL</sequence>
<dbReference type="SUPFAM" id="SSF48208">
    <property type="entry name" value="Six-hairpin glycosidases"/>
    <property type="match status" value="1"/>
</dbReference>
<keyword evidence="6" id="KW-0119">Carbohydrate metabolism</keyword>
<evidence type="ECO:0000256" key="8">
    <source>
        <dbReference type="ARBA" id="ARBA00030473"/>
    </source>
</evidence>
<evidence type="ECO:0000256" key="1">
    <source>
        <dbReference type="ARBA" id="ARBA00001576"/>
    </source>
</evidence>
<dbReference type="PANTHER" id="PTHR31616">
    <property type="entry name" value="TREHALASE"/>
    <property type="match status" value="1"/>
</dbReference>
<keyword evidence="5 15" id="KW-0378">Hydrolase</keyword>
<dbReference type="InterPro" id="IPR045582">
    <property type="entry name" value="Trehalase-like_N"/>
</dbReference>
<evidence type="ECO:0000256" key="2">
    <source>
        <dbReference type="ARBA" id="ARBA00006188"/>
    </source>
</evidence>
<evidence type="ECO:0000313" key="16">
    <source>
        <dbReference type="Proteomes" id="UP000292003"/>
    </source>
</evidence>
<comment type="pathway">
    <text evidence="11">Glycan degradation; trehalose degradation; D-glucose from alpha,alpha-trehalose: step 1/1.</text>
</comment>
<name>A0A4Q7JDX2_9PSEU</name>
<evidence type="ECO:0000256" key="12">
    <source>
        <dbReference type="SAM" id="MobiDB-lite"/>
    </source>
</evidence>
<evidence type="ECO:0000256" key="5">
    <source>
        <dbReference type="ARBA" id="ARBA00022801"/>
    </source>
</evidence>
<comment type="catalytic activity">
    <reaction evidence="1">
        <text>alpha,alpha-trehalose + H2O = alpha-D-glucose + beta-D-glucose</text>
        <dbReference type="Rhea" id="RHEA:32675"/>
        <dbReference type="ChEBI" id="CHEBI:15377"/>
        <dbReference type="ChEBI" id="CHEBI:15903"/>
        <dbReference type="ChEBI" id="CHEBI:16551"/>
        <dbReference type="ChEBI" id="CHEBI:17925"/>
        <dbReference type="EC" id="3.2.1.28"/>
    </reaction>
</comment>
<dbReference type="InterPro" id="IPR011613">
    <property type="entry name" value="GH15-like"/>
</dbReference>
<comment type="caution">
    <text evidence="15">The sequence shown here is derived from an EMBL/GenBank/DDBJ whole genome shotgun (WGS) entry which is preliminary data.</text>
</comment>
<evidence type="ECO:0000259" key="14">
    <source>
        <dbReference type="Pfam" id="PF19291"/>
    </source>
</evidence>
<evidence type="ECO:0000259" key="13">
    <source>
        <dbReference type="Pfam" id="PF00723"/>
    </source>
</evidence>
<keyword evidence="16" id="KW-1185">Reference proteome</keyword>
<dbReference type="GO" id="GO:0004555">
    <property type="term" value="F:alpha,alpha-trehalase activity"/>
    <property type="evidence" value="ECO:0007669"/>
    <property type="project" value="UniProtKB-EC"/>
</dbReference>
<dbReference type="OrthoDB" id="3902805at2"/>
<evidence type="ECO:0000256" key="7">
    <source>
        <dbReference type="ARBA" id="ARBA00023295"/>
    </source>
</evidence>
<feature type="domain" description="GH15-like" evidence="13">
    <location>
        <begin position="219"/>
        <end position="582"/>
    </location>
</feature>
<keyword evidence="7" id="KW-0326">Glycosidase</keyword>
<dbReference type="PANTHER" id="PTHR31616:SF0">
    <property type="entry name" value="GLUCAN 1,4-ALPHA-GLUCOSIDASE"/>
    <property type="match status" value="1"/>
</dbReference>
<dbReference type="Pfam" id="PF00723">
    <property type="entry name" value="Glyco_hydro_15"/>
    <property type="match status" value="1"/>
</dbReference>
<reference evidence="15 16" key="1">
    <citation type="submission" date="2019-02" db="EMBL/GenBank/DDBJ databases">
        <title>Draft genome sequence of Amycolatopsis sp. 8-3EHSu isolated from roots of Suaeda maritima.</title>
        <authorList>
            <person name="Duangmal K."/>
            <person name="Chantavorakit T."/>
        </authorList>
    </citation>
    <scope>NUCLEOTIDE SEQUENCE [LARGE SCALE GENOMIC DNA]</scope>
    <source>
        <strain evidence="15 16">8-3EHSu</strain>
    </source>
</reference>
<evidence type="ECO:0000256" key="4">
    <source>
        <dbReference type="ARBA" id="ARBA00019905"/>
    </source>
</evidence>
<organism evidence="15 16">
    <name type="scientific">Amycolatopsis suaedae</name>
    <dbReference type="NCBI Taxonomy" id="2510978"/>
    <lineage>
        <taxon>Bacteria</taxon>
        <taxon>Bacillati</taxon>
        <taxon>Actinomycetota</taxon>
        <taxon>Actinomycetes</taxon>
        <taxon>Pseudonocardiales</taxon>
        <taxon>Pseudonocardiaceae</taxon>
        <taxon>Amycolatopsis</taxon>
    </lineage>
</organism>
<evidence type="ECO:0000313" key="15">
    <source>
        <dbReference type="EMBL" id="RZQ64574.1"/>
    </source>
</evidence>
<dbReference type="EMBL" id="SFCC01000003">
    <property type="protein sequence ID" value="RZQ64574.1"/>
    <property type="molecule type" value="Genomic_DNA"/>
</dbReference>
<comment type="similarity">
    <text evidence="2">Belongs to the glycosyl hydrolase 15 family.</text>
</comment>
<dbReference type="EC" id="3.2.1.28" evidence="3"/>
<evidence type="ECO:0000256" key="3">
    <source>
        <dbReference type="ARBA" id="ARBA00012757"/>
    </source>
</evidence>
<feature type="region of interest" description="Disordered" evidence="12">
    <location>
        <begin position="587"/>
        <end position="609"/>
    </location>
</feature>
<dbReference type="GO" id="GO:0005993">
    <property type="term" value="P:trehalose catabolic process"/>
    <property type="evidence" value="ECO:0007669"/>
    <property type="project" value="UniProtKB-ARBA"/>
</dbReference>
<comment type="cofactor">
    <cofactor evidence="10">
        <name>phosphate</name>
        <dbReference type="ChEBI" id="CHEBI:43474"/>
    </cofactor>
</comment>
<dbReference type="AlphaFoldDB" id="A0A4Q7JDX2"/>
<protein>
    <recommendedName>
        <fullName evidence="4">Trehalase</fullName>
        <ecNumber evidence="3">3.2.1.28</ecNumber>
    </recommendedName>
    <alternativeName>
        <fullName evidence="8">Alpha,alpha-trehalase</fullName>
    </alternativeName>
    <alternativeName>
        <fullName evidence="9">Alpha,alpha-trehalose glucohydrolase</fullName>
    </alternativeName>
</protein>
<dbReference type="RefSeq" id="WP_130474372.1">
    <property type="nucleotide sequence ID" value="NZ_SFCC01000003.1"/>
</dbReference>
<dbReference type="Pfam" id="PF19291">
    <property type="entry name" value="TREH_N"/>
    <property type="match status" value="1"/>
</dbReference>
<gene>
    <name evidence="15" type="ORF">EWH70_06595</name>
</gene>
<dbReference type="Proteomes" id="UP000292003">
    <property type="component" value="Unassembled WGS sequence"/>
</dbReference>
<evidence type="ECO:0000256" key="11">
    <source>
        <dbReference type="ARBA" id="ARBA00060615"/>
    </source>
</evidence>